<feature type="chain" id="PRO_5001969075" evidence="1">
    <location>
        <begin position="22"/>
        <end position="119"/>
    </location>
</feature>
<reference evidence="2 3" key="1">
    <citation type="journal article" date="2015" name="Antonie Van Leeuwenhoek">
        <title>Pseudooceanicola atlanticus gen. nov. sp. nov., isolated from surface seawater of the Atlantic Ocean and reclassification of Oceanicola batsensis, Oceanicola marinus, Oceanicola nitratireducens, Oceanicola nanhaiensis, Oceanicola antarcticus and Oceanicola flagellatus, as Pseudooceanicola batsensis comb. nov., Pseudooceanicola marinus comb. nov., Pseudooceanicola nitratireducens comb. nov., Pseudooceanicola nanhaiensis comb. nov., Pseudooceanicola antarcticus comb. nov., and Pseudooceanicola flagellatus comb. nov.</title>
        <authorList>
            <person name="Lai Q."/>
            <person name="Li G."/>
            <person name="Liu X."/>
            <person name="Du Y."/>
            <person name="Sun F."/>
            <person name="Shao Z."/>
        </authorList>
    </citation>
    <scope>NUCLEOTIDE SEQUENCE [LARGE SCALE GENOMIC DNA]</scope>
    <source>
        <strain evidence="2 3">22II-s11g</strain>
    </source>
</reference>
<dbReference type="OrthoDB" id="7874348at2"/>
<proteinExistence type="predicted"/>
<gene>
    <name evidence="2" type="ORF">ATO9_01080</name>
</gene>
<dbReference type="Proteomes" id="UP000030004">
    <property type="component" value="Unassembled WGS sequence"/>
</dbReference>
<organism evidence="2 3">
    <name type="scientific">Pseudooceanicola atlanticus</name>
    <dbReference type="NCBI Taxonomy" id="1461694"/>
    <lineage>
        <taxon>Bacteria</taxon>
        <taxon>Pseudomonadati</taxon>
        <taxon>Pseudomonadota</taxon>
        <taxon>Alphaproteobacteria</taxon>
        <taxon>Rhodobacterales</taxon>
        <taxon>Paracoccaceae</taxon>
        <taxon>Pseudooceanicola</taxon>
    </lineage>
</organism>
<dbReference type="EMBL" id="AQQX01000001">
    <property type="protein sequence ID" value="KGM50131.1"/>
    <property type="molecule type" value="Genomic_DNA"/>
</dbReference>
<sequence length="119" mass="13314">MIAKRLLPPLIAAWLAVPAMASGFEPVTDRQSFVALVSGKSLTRLGIRLNVTPDGQIRGRAFGATVTGDWRWDGRYFCRSMAWKDRTFDHNCQSVARDGDVIRFRSDQGTGDWADLTLR</sequence>
<keyword evidence="1" id="KW-0732">Signal</keyword>
<dbReference type="STRING" id="1461694.ATO9_01080"/>
<dbReference type="eggNOG" id="ENOG5032YS5">
    <property type="taxonomic scope" value="Bacteria"/>
</dbReference>
<keyword evidence="3" id="KW-1185">Reference proteome</keyword>
<evidence type="ECO:0000313" key="2">
    <source>
        <dbReference type="EMBL" id="KGM50131.1"/>
    </source>
</evidence>
<accession>A0A0A0EGN2</accession>
<evidence type="ECO:0000256" key="1">
    <source>
        <dbReference type="SAM" id="SignalP"/>
    </source>
</evidence>
<feature type="signal peptide" evidence="1">
    <location>
        <begin position="1"/>
        <end position="21"/>
    </location>
</feature>
<name>A0A0A0EGN2_9RHOB</name>
<comment type="caution">
    <text evidence="2">The sequence shown here is derived from an EMBL/GenBank/DDBJ whole genome shotgun (WGS) entry which is preliminary data.</text>
</comment>
<evidence type="ECO:0000313" key="3">
    <source>
        <dbReference type="Proteomes" id="UP000030004"/>
    </source>
</evidence>
<dbReference type="RefSeq" id="WP_043745418.1">
    <property type="nucleotide sequence ID" value="NZ_AQQX01000001.1"/>
</dbReference>
<dbReference type="AlphaFoldDB" id="A0A0A0EGN2"/>
<protein>
    <submittedName>
        <fullName evidence="2">Dihydrodipicolinate reductase</fullName>
    </submittedName>
</protein>